<dbReference type="SUPFAM" id="SSF50249">
    <property type="entry name" value="Nucleic acid-binding proteins"/>
    <property type="match status" value="1"/>
</dbReference>
<dbReference type="GO" id="GO:0006353">
    <property type="term" value="P:DNA-templated transcription termination"/>
    <property type="evidence" value="ECO:0007669"/>
    <property type="project" value="UniProtKB-UniRule"/>
</dbReference>
<evidence type="ECO:0000256" key="1">
    <source>
        <dbReference type="ARBA" id="ARBA00022472"/>
    </source>
</evidence>
<dbReference type="InterPro" id="IPR025249">
    <property type="entry name" value="TF_NusA_KH_1st"/>
</dbReference>
<comment type="similarity">
    <text evidence="7">Belongs to the NusA family.</text>
</comment>
<dbReference type="AlphaFoldDB" id="A0A6P0HPP5"/>
<dbReference type="PANTHER" id="PTHR22648:SF0">
    <property type="entry name" value="TRANSCRIPTION TERMINATION_ANTITERMINATION PROTEIN NUSA"/>
    <property type="match status" value="1"/>
</dbReference>
<dbReference type="HAMAP" id="MF_00945_B">
    <property type="entry name" value="NusA_B"/>
    <property type="match status" value="1"/>
</dbReference>
<dbReference type="GO" id="GO:0003700">
    <property type="term" value="F:DNA-binding transcription factor activity"/>
    <property type="evidence" value="ECO:0007669"/>
    <property type="project" value="InterPro"/>
</dbReference>
<dbReference type="GO" id="GO:0005829">
    <property type="term" value="C:cytosol"/>
    <property type="evidence" value="ECO:0007669"/>
    <property type="project" value="TreeGrafter"/>
</dbReference>
<dbReference type="InterPro" id="IPR030842">
    <property type="entry name" value="TF_NusA_bacterial"/>
</dbReference>
<evidence type="ECO:0000256" key="5">
    <source>
        <dbReference type="ARBA" id="ARBA00023015"/>
    </source>
</evidence>
<dbReference type="Gene3D" id="3.30.1480.10">
    <property type="entry name" value="NusA, N-terminal domain"/>
    <property type="match status" value="1"/>
</dbReference>
<comment type="caution">
    <text evidence="9">The sequence shown here is derived from an EMBL/GenBank/DDBJ whole genome shotgun (WGS) entry which is preliminary data.</text>
</comment>
<sequence>MDIDMSLLRVLEREKEIPFDVLVEAIEQALLTAYQKSPGASSRARVDLDRKSGRARVLATELDDEGNPVGEFDDTPAGFGRIAATTAKQIMLQRLRDAEDEIKFGEFSGREGDIVSGVIQQGRNPDDVMVDLGRLEALLPSGERVPGEKYVHGERIKCFVVSVRKGMRGPQVTLSRTHPHLVTKLFALEVPEIADGTVEIAAIAREAGHRSKIAVRTTVPGVNAKGACIGPVGQRVRNVMSELNGEKIDIVDWADDPARLVANALSPAQVTSVTVVDAAARAARVVVPDFQLSLAIGKEGQNARLAARLTGWRIDIRSDEEVPEDVSGADD</sequence>
<dbReference type="SMART" id="SM00316">
    <property type="entry name" value="S1"/>
    <property type="match status" value="1"/>
</dbReference>
<proteinExistence type="inferred from homology"/>
<evidence type="ECO:0000256" key="4">
    <source>
        <dbReference type="ARBA" id="ARBA00022884"/>
    </source>
</evidence>
<dbReference type="RefSeq" id="WP_163774796.1">
    <property type="nucleotide sequence ID" value="NZ_JAAGXA010000027.1"/>
</dbReference>
<dbReference type="FunFam" id="2.40.50.140:FF:000098">
    <property type="entry name" value="Transcription termination/antitermination protein NusA"/>
    <property type="match status" value="1"/>
</dbReference>
<name>A0A6P0HPP5_9ACTN</name>
<feature type="domain" description="S1 motif" evidence="8">
    <location>
        <begin position="112"/>
        <end position="177"/>
    </location>
</feature>
<evidence type="ECO:0000256" key="3">
    <source>
        <dbReference type="ARBA" id="ARBA00022814"/>
    </source>
</evidence>
<keyword evidence="10" id="KW-1185">Reference proteome</keyword>
<organism evidence="9 10">
    <name type="scientific">Nocardioides zeae</name>
    <dbReference type="NCBI Taxonomy" id="1457234"/>
    <lineage>
        <taxon>Bacteria</taxon>
        <taxon>Bacillati</taxon>
        <taxon>Actinomycetota</taxon>
        <taxon>Actinomycetes</taxon>
        <taxon>Propionibacteriales</taxon>
        <taxon>Nocardioidaceae</taxon>
        <taxon>Nocardioides</taxon>
    </lineage>
</organism>
<dbReference type="FunFam" id="3.30.300.20:FF:000005">
    <property type="entry name" value="Transcription termination/antitermination protein NusA"/>
    <property type="match status" value="1"/>
</dbReference>
<keyword evidence="4 7" id="KW-0694">RNA-binding</keyword>
<dbReference type="Proteomes" id="UP000468687">
    <property type="component" value="Unassembled WGS sequence"/>
</dbReference>
<accession>A0A6P0HPP5</accession>
<dbReference type="InterPro" id="IPR015946">
    <property type="entry name" value="KH_dom-like_a/b"/>
</dbReference>
<comment type="subcellular location">
    <subcellularLocation>
        <location evidence="7">Cytoplasm</location>
    </subcellularLocation>
</comment>
<keyword evidence="1 7" id="KW-0806">Transcription termination</keyword>
<dbReference type="EMBL" id="JAAGXA010000027">
    <property type="protein sequence ID" value="NEN80679.1"/>
    <property type="molecule type" value="Genomic_DNA"/>
</dbReference>
<dbReference type="InterPro" id="IPR012340">
    <property type="entry name" value="NA-bd_OB-fold"/>
</dbReference>
<evidence type="ECO:0000256" key="2">
    <source>
        <dbReference type="ARBA" id="ARBA00022490"/>
    </source>
</evidence>
<dbReference type="InterPro" id="IPR010213">
    <property type="entry name" value="TF_NusA"/>
</dbReference>
<dbReference type="Pfam" id="PF13184">
    <property type="entry name" value="KH_NusA_1st"/>
    <property type="match status" value="1"/>
</dbReference>
<dbReference type="FunFam" id="3.30.300.20:FF:000002">
    <property type="entry name" value="Transcription termination/antitermination protein NusA"/>
    <property type="match status" value="1"/>
</dbReference>
<dbReference type="CDD" id="cd04455">
    <property type="entry name" value="S1_NusA"/>
    <property type="match status" value="1"/>
</dbReference>
<keyword evidence="3 7" id="KW-0889">Transcription antitermination</keyword>
<keyword evidence="5 7" id="KW-0805">Transcription regulation</keyword>
<dbReference type="InterPro" id="IPR013735">
    <property type="entry name" value="TF_NusA_N"/>
</dbReference>
<dbReference type="Gene3D" id="3.30.300.20">
    <property type="match status" value="2"/>
</dbReference>
<dbReference type="Gene3D" id="2.40.50.140">
    <property type="entry name" value="Nucleic acid-binding proteins"/>
    <property type="match status" value="1"/>
</dbReference>
<comment type="function">
    <text evidence="7">Participates in both transcription termination and antitermination.</text>
</comment>
<dbReference type="PANTHER" id="PTHR22648">
    <property type="entry name" value="TRANSCRIPTION TERMINATION FACTOR NUSA"/>
    <property type="match status" value="1"/>
</dbReference>
<dbReference type="PROSITE" id="PS50126">
    <property type="entry name" value="S1"/>
    <property type="match status" value="1"/>
</dbReference>
<dbReference type="InterPro" id="IPR009019">
    <property type="entry name" value="KH_sf_prok-type"/>
</dbReference>
<keyword evidence="6 7" id="KW-0804">Transcription</keyword>
<reference evidence="9 10" key="1">
    <citation type="journal article" date="2014" name="Int. J. Syst. Evol. Microbiol.">
        <title>Nocardioides zeae sp. nov., isolated from the stem of Zea mays.</title>
        <authorList>
            <person name="Glaeser S.P."/>
            <person name="McInroy J.A."/>
            <person name="Busse H.J."/>
            <person name="Kampfer P."/>
        </authorList>
    </citation>
    <scope>NUCLEOTIDE SEQUENCE [LARGE SCALE GENOMIC DNA]</scope>
    <source>
        <strain evidence="9 10">JCM 30728</strain>
    </source>
</reference>
<gene>
    <name evidence="7 9" type="primary">nusA</name>
    <name evidence="9" type="ORF">G3T38_20710</name>
</gene>
<dbReference type="GO" id="GO:0003723">
    <property type="term" value="F:RNA binding"/>
    <property type="evidence" value="ECO:0007669"/>
    <property type="project" value="UniProtKB-UniRule"/>
</dbReference>
<keyword evidence="2 7" id="KW-0963">Cytoplasm</keyword>
<dbReference type="InterPro" id="IPR036555">
    <property type="entry name" value="NusA_N_sf"/>
</dbReference>
<evidence type="ECO:0000313" key="10">
    <source>
        <dbReference type="Proteomes" id="UP000468687"/>
    </source>
</evidence>
<comment type="subunit">
    <text evidence="7">Monomer. Binds directly to the core enzyme of the DNA-dependent RNA polymerase and to nascent RNA.</text>
</comment>
<dbReference type="CDD" id="cd02134">
    <property type="entry name" value="KH-II_NusA_rpt1"/>
    <property type="match status" value="1"/>
</dbReference>
<dbReference type="NCBIfam" id="TIGR01953">
    <property type="entry name" value="NusA"/>
    <property type="match status" value="1"/>
</dbReference>
<dbReference type="Pfam" id="PF26594">
    <property type="entry name" value="KH_NusA_2nd"/>
    <property type="match status" value="1"/>
</dbReference>
<dbReference type="GO" id="GO:0031564">
    <property type="term" value="P:transcription antitermination"/>
    <property type="evidence" value="ECO:0007669"/>
    <property type="project" value="UniProtKB-UniRule"/>
</dbReference>
<protein>
    <recommendedName>
        <fullName evidence="7">Transcription termination/antitermination protein NusA</fullName>
    </recommendedName>
</protein>
<dbReference type="SUPFAM" id="SSF69705">
    <property type="entry name" value="Transcription factor NusA, N-terminal domain"/>
    <property type="match status" value="1"/>
</dbReference>
<evidence type="ECO:0000259" key="8">
    <source>
        <dbReference type="PROSITE" id="PS50126"/>
    </source>
</evidence>
<evidence type="ECO:0000256" key="6">
    <source>
        <dbReference type="ARBA" id="ARBA00023163"/>
    </source>
</evidence>
<evidence type="ECO:0000256" key="7">
    <source>
        <dbReference type="HAMAP-Rule" id="MF_00945"/>
    </source>
</evidence>
<dbReference type="SUPFAM" id="SSF54814">
    <property type="entry name" value="Prokaryotic type KH domain (KH-domain type II)"/>
    <property type="match status" value="2"/>
</dbReference>
<evidence type="ECO:0000313" key="9">
    <source>
        <dbReference type="EMBL" id="NEN80679.1"/>
    </source>
</evidence>
<dbReference type="Pfam" id="PF08529">
    <property type="entry name" value="NusA_N"/>
    <property type="match status" value="1"/>
</dbReference>
<dbReference type="InterPro" id="IPR003029">
    <property type="entry name" value="S1_domain"/>
</dbReference>
<dbReference type="InterPro" id="IPR058582">
    <property type="entry name" value="KH_NusA_2nd"/>
</dbReference>
<dbReference type="PROSITE" id="PS50084">
    <property type="entry name" value="KH_TYPE_1"/>
    <property type="match status" value="1"/>
</dbReference>
<dbReference type="CDD" id="cd22529">
    <property type="entry name" value="KH-II_NusA_rpt2"/>
    <property type="match status" value="1"/>
</dbReference>